<dbReference type="AlphaFoldDB" id="A0A0G0MBA2"/>
<dbReference type="InterPro" id="IPR011048">
    <property type="entry name" value="Haem_d1_sf"/>
</dbReference>
<dbReference type="SUPFAM" id="SSF51004">
    <property type="entry name" value="C-terminal (heme d1) domain of cytochrome cd1-nitrite reductase"/>
    <property type="match status" value="1"/>
</dbReference>
<proteinExistence type="predicted"/>
<dbReference type="EMBL" id="LBWA01000010">
    <property type="protein sequence ID" value="KKQ97610.1"/>
    <property type="molecule type" value="Genomic_DNA"/>
</dbReference>
<gene>
    <name evidence="2" type="ORF">UT23_C0010G0006</name>
</gene>
<comment type="caution">
    <text evidence="2">The sequence shown here is derived from an EMBL/GenBank/DDBJ whole genome shotgun (WGS) entry which is preliminary data.</text>
</comment>
<evidence type="ECO:0000259" key="1">
    <source>
        <dbReference type="Pfam" id="PF08308"/>
    </source>
</evidence>
<evidence type="ECO:0000313" key="3">
    <source>
        <dbReference type="Proteomes" id="UP000034325"/>
    </source>
</evidence>
<dbReference type="Pfam" id="PF08308">
    <property type="entry name" value="PEGA"/>
    <property type="match status" value="1"/>
</dbReference>
<evidence type="ECO:0000313" key="2">
    <source>
        <dbReference type="EMBL" id="KKQ97610.1"/>
    </source>
</evidence>
<organism evidence="2 3">
    <name type="scientific">Candidatus Woesebacteria bacterium GW2011_GWA1_39_12</name>
    <dbReference type="NCBI Taxonomy" id="1618549"/>
    <lineage>
        <taxon>Bacteria</taxon>
        <taxon>Candidatus Woeseibacteriota</taxon>
    </lineage>
</organism>
<dbReference type="Gene3D" id="2.120.10.30">
    <property type="entry name" value="TolB, C-terminal domain"/>
    <property type="match status" value="1"/>
</dbReference>
<dbReference type="InterPro" id="IPR011042">
    <property type="entry name" value="6-blade_b-propeller_TolB-like"/>
</dbReference>
<protein>
    <recommendedName>
        <fullName evidence="1">PEGA domain-containing protein</fullName>
    </recommendedName>
</protein>
<feature type="domain" description="PEGA" evidence="1">
    <location>
        <begin position="43"/>
        <end position="107"/>
    </location>
</feature>
<reference evidence="2 3" key="1">
    <citation type="journal article" date="2015" name="Nature">
        <title>rRNA introns, odd ribosomes, and small enigmatic genomes across a large radiation of phyla.</title>
        <authorList>
            <person name="Brown C.T."/>
            <person name="Hug L.A."/>
            <person name="Thomas B.C."/>
            <person name="Sharon I."/>
            <person name="Castelle C.J."/>
            <person name="Singh A."/>
            <person name="Wilkins M.J."/>
            <person name="Williams K.H."/>
            <person name="Banfield J.F."/>
        </authorList>
    </citation>
    <scope>NUCLEOTIDE SEQUENCE [LARGE SCALE GENOMIC DNA]</scope>
</reference>
<sequence length="414" mass="46341">MTKIRLLVLLTTFLFVGSIGTLVFQYAKGFRFNQQTGEVTQNGILVIKSYPDGAEVFINGELKTGTNATIPLPPSTYDISIRKEGFFSWEKRINIKNEEVTEATAHLFKLAPSLSPLTFSGVQNVFASPDISKISYTVPLSSNNNDSEGLWIIETINLPIGFSRDPRRITDGNLDNSTWVWSPDAREILLTTSKGDYLLDTTAFTPQSQRVNIKAQKASILKKWDEEKNKKLQAQIRKLPDEVEDVLTRKASAVVLSPDENMVLYTASSSATIPENLIKALPGSSTQDQERDIKPGRTYVYDIKEDRNFLISEEGAILTGWVDYKELIEIGNWKLEIGNSRRSLAWYPSSRHIIETVEEKVVIMDYDGTNSQTVYSGSYIAPHAYPTVSLERLLILTNLGANSTPANLYSLNIK</sequence>
<dbReference type="InterPro" id="IPR013229">
    <property type="entry name" value="PEGA"/>
</dbReference>
<dbReference type="Proteomes" id="UP000034325">
    <property type="component" value="Unassembled WGS sequence"/>
</dbReference>
<name>A0A0G0MBA2_9BACT</name>
<accession>A0A0G0MBA2</accession>